<dbReference type="Gene3D" id="1.20.1250.20">
    <property type="entry name" value="MFS general substrate transporter like domains"/>
    <property type="match status" value="1"/>
</dbReference>
<evidence type="ECO:0000313" key="12">
    <source>
        <dbReference type="EMBL" id="SSD62164.1"/>
    </source>
</evidence>
<dbReference type="InterPro" id="IPR020846">
    <property type="entry name" value="MFS_dom"/>
</dbReference>
<dbReference type="InterPro" id="IPR005828">
    <property type="entry name" value="MFS_sugar_transport-like"/>
</dbReference>
<dbReference type="AlphaFoldDB" id="A0A376BC79"/>
<keyword evidence="6 10" id="KW-0472">Membrane</keyword>
<evidence type="ECO:0000256" key="6">
    <source>
        <dbReference type="ARBA" id="ARBA00023136"/>
    </source>
</evidence>
<evidence type="ECO:0000256" key="1">
    <source>
        <dbReference type="ARBA" id="ARBA00004141"/>
    </source>
</evidence>
<evidence type="ECO:0000256" key="7">
    <source>
        <dbReference type="ARBA" id="ARBA00049119"/>
    </source>
</evidence>
<proteinExistence type="inferred from homology"/>
<dbReference type="VEuPathDB" id="FungiDB:SCODWIG_03926"/>
<dbReference type="PANTHER" id="PTHR48020">
    <property type="entry name" value="PROTON MYO-INOSITOL COTRANSPORTER"/>
    <property type="match status" value="1"/>
</dbReference>
<dbReference type="InterPro" id="IPR050814">
    <property type="entry name" value="Myo-inositol_Transporter"/>
</dbReference>
<feature type="transmembrane region" description="Helical" evidence="10">
    <location>
        <begin position="198"/>
        <end position="218"/>
    </location>
</feature>
<comment type="catalytic activity">
    <reaction evidence="7">
        <text>myo-inositol(out) + H(+)(out) = myo-inositol(in) + H(+)(in)</text>
        <dbReference type="Rhea" id="RHEA:60364"/>
        <dbReference type="ChEBI" id="CHEBI:15378"/>
        <dbReference type="ChEBI" id="CHEBI:17268"/>
    </reaction>
</comment>
<keyword evidence="13" id="KW-1185">Reference proteome</keyword>
<dbReference type="PROSITE" id="PS50850">
    <property type="entry name" value="MFS"/>
    <property type="match status" value="1"/>
</dbReference>
<evidence type="ECO:0000256" key="3">
    <source>
        <dbReference type="ARBA" id="ARBA00022448"/>
    </source>
</evidence>
<dbReference type="PROSITE" id="PS00216">
    <property type="entry name" value="SUGAR_TRANSPORT_1"/>
    <property type="match status" value="2"/>
</dbReference>
<name>A0A376BC79_9ASCO</name>
<organism evidence="12 13">
    <name type="scientific">Saccharomycodes ludwigii</name>
    <dbReference type="NCBI Taxonomy" id="36035"/>
    <lineage>
        <taxon>Eukaryota</taxon>
        <taxon>Fungi</taxon>
        <taxon>Dikarya</taxon>
        <taxon>Ascomycota</taxon>
        <taxon>Saccharomycotina</taxon>
        <taxon>Saccharomycetes</taxon>
        <taxon>Saccharomycodales</taxon>
        <taxon>Saccharomycodaceae</taxon>
        <taxon>Saccharomycodes</taxon>
    </lineage>
</organism>
<evidence type="ECO:0000313" key="13">
    <source>
        <dbReference type="Proteomes" id="UP000262825"/>
    </source>
</evidence>
<dbReference type="PANTHER" id="PTHR48020:SF12">
    <property type="entry name" value="PROTON MYO-INOSITOL COTRANSPORTER"/>
    <property type="match status" value="1"/>
</dbReference>
<feature type="transmembrane region" description="Helical" evidence="10">
    <location>
        <begin position="285"/>
        <end position="304"/>
    </location>
</feature>
<reference evidence="13" key="1">
    <citation type="submission" date="2018-06" db="EMBL/GenBank/DDBJ databases">
        <authorList>
            <person name="Guldener U."/>
        </authorList>
    </citation>
    <scope>NUCLEOTIDE SEQUENCE [LARGE SCALE GENOMIC DNA]</scope>
    <source>
        <strain evidence="13">UTAD17</strain>
    </source>
</reference>
<accession>A0A376BC79</accession>
<dbReference type="CDD" id="cd17360">
    <property type="entry name" value="MFS_HMIT_like"/>
    <property type="match status" value="1"/>
</dbReference>
<feature type="transmembrane region" description="Helical" evidence="10">
    <location>
        <begin position="481"/>
        <end position="505"/>
    </location>
</feature>
<dbReference type="FunFam" id="1.20.1250.20:FF:000073">
    <property type="entry name" value="MFS myo-inositol transporter, putative"/>
    <property type="match status" value="1"/>
</dbReference>
<dbReference type="PROSITE" id="PS00217">
    <property type="entry name" value="SUGAR_TRANSPORT_2"/>
    <property type="match status" value="1"/>
</dbReference>
<evidence type="ECO:0000256" key="5">
    <source>
        <dbReference type="ARBA" id="ARBA00022989"/>
    </source>
</evidence>
<sequence length="643" mass="70749">MVHRNNNNSKSNLGNTTSSLMETEPYELHDRASSAKQDLYEYTGKNNKKGDNTFEVTQYEDEDNDTNGFIDNSEEANDSDNAVNNTGLETSNNDNTEGMQIHPLNDEDDTSVIITFNQKMSPFVLVLTFVASISGFMFGYDTGYISTALISVGTDLSHKSLTYGNKEIITAATSLGALITSTIAGLSADYFGRRPCLMFSNLLFLIGAILQVTSFYFWQMVVGRFIMGFGVGFGSLIAPLFISEIAPKHIRGRLTVINSLCLTCGQLVAYAIGAGLSKVHNGWRGLVGISMFPSLVQLVMFIFLPDTPRYYVMIGNLAKAREVLKKSYVDASEDIINEKIKELVELNKSIPGKNILQKGWNTVKELHTVPSNFRALIIGCALQGMQQFTGWNALMYFSGTIFESVGFKDSASVSIIIAATNFVFTTIAFFVIDRVGRRFILLLGMPFMITFLVINAIGFHFLNMKFVGNDVIVENGGFSAWGIVIIVMMVAFAASYAIGIGTVPWQQSELFPQAVRGVGTSYCTATNWAGSLIISSTFLTMLKTITPTGTFALFAAFSTVSLIGVYFCYPELSGLELEEVQLVLTGGFQIKASTQLAKRRKREHADMVARHQRELENGIGDDPDGNVWVTKEKPTDEIIESNI</sequence>
<feature type="transmembrane region" description="Helical" evidence="10">
    <location>
        <begin position="551"/>
        <end position="569"/>
    </location>
</feature>
<feature type="transmembrane region" description="Helical" evidence="10">
    <location>
        <begin position="123"/>
        <end position="140"/>
    </location>
</feature>
<dbReference type="GO" id="GO:0005366">
    <property type="term" value="F:myo-inositol:proton symporter activity"/>
    <property type="evidence" value="ECO:0007669"/>
    <property type="project" value="TreeGrafter"/>
</dbReference>
<feature type="transmembrane region" description="Helical" evidence="10">
    <location>
        <begin position="439"/>
        <end position="461"/>
    </location>
</feature>
<feature type="domain" description="Major facilitator superfamily (MFS) profile" evidence="11">
    <location>
        <begin position="127"/>
        <end position="573"/>
    </location>
</feature>
<dbReference type="GO" id="GO:0016020">
    <property type="term" value="C:membrane"/>
    <property type="evidence" value="ECO:0007669"/>
    <property type="project" value="UniProtKB-SubCell"/>
</dbReference>
<gene>
    <name evidence="12" type="ORF">SCODWIG_03926</name>
</gene>
<evidence type="ECO:0000256" key="4">
    <source>
        <dbReference type="ARBA" id="ARBA00022692"/>
    </source>
</evidence>
<dbReference type="PRINTS" id="PR00171">
    <property type="entry name" value="SUGRTRNSPORT"/>
</dbReference>
<feature type="transmembrane region" description="Helical" evidence="10">
    <location>
        <begin position="373"/>
        <end position="391"/>
    </location>
</feature>
<feature type="transmembrane region" description="Helical" evidence="10">
    <location>
        <begin position="224"/>
        <end position="242"/>
    </location>
</feature>
<evidence type="ECO:0000259" key="11">
    <source>
        <dbReference type="PROSITE" id="PS50850"/>
    </source>
</evidence>
<feature type="compositionally biased region" description="Polar residues" evidence="9">
    <location>
        <begin position="79"/>
        <end position="98"/>
    </location>
</feature>
<dbReference type="InterPro" id="IPR036259">
    <property type="entry name" value="MFS_trans_sf"/>
</dbReference>
<dbReference type="Proteomes" id="UP000262825">
    <property type="component" value="Unassembled WGS sequence"/>
</dbReference>
<keyword evidence="3 8" id="KW-0813">Transport</keyword>
<dbReference type="GO" id="GO:1904679">
    <property type="term" value="P:myo-inositol import across plasma membrane"/>
    <property type="evidence" value="ECO:0007669"/>
    <property type="project" value="TreeGrafter"/>
</dbReference>
<dbReference type="NCBIfam" id="TIGR00879">
    <property type="entry name" value="SP"/>
    <property type="match status" value="1"/>
</dbReference>
<evidence type="ECO:0000256" key="8">
    <source>
        <dbReference type="RuleBase" id="RU003346"/>
    </source>
</evidence>
<evidence type="ECO:0000256" key="2">
    <source>
        <dbReference type="ARBA" id="ARBA00010992"/>
    </source>
</evidence>
<feature type="region of interest" description="Disordered" evidence="9">
    <location>
        <begin position="29"/>
        <end position="98"/>
    </location>
</feature>
<dbReference type="Pfam" id="PF00083">
    <property type="entry name" value="Sugar_tr"/>
    <property type="match status" value="1"/>
</dbReference>
<dbReference type="SUPFAM" id="SSF103473">
    <property type="entry name" value="MFS general substrate transporter"/>
    <property type="match status" value="1"/>
</dbReference>
<feature type="transmembrane region" description="Helical" evidence="10">
    <location>
        <begin position="411"/>
        <end position="432"/>
    </location>
</feature>
<protein>
    <submittedName>
        <fullName evidence="12">Probable Myo-inositol transporter 2</fullName>
    </submittedName>
</protein>
<feature type="transmembrane region" description="Helical" evidence="10">
    <location>
        <begin position="168"/>
        <end position="186"/>
    </location>
</feature>
<keyword evidence="4 10" id="KW-0812">Transmembrane</keyword>
<evidence type="ECO:0000256" key="9">
    <source>
        <dbReference type="SAM" id="MobiDB-lite"/>
    </source>
</evidence>
<comment type="subcellular location">
    <subcellularLocation>
        <location evidence="1">Membrane</location>
        <topology evidence="1">Multi-pass membrane protein</topology>
    </subcellularLocation>
</comment>
<comment type="similarity">
    <text evidence="2 8">Belongs to the major facilitator superfamily. Sugar transporter (TC 2.A.1.1) family.</text>
</comment>
<keyword evidence="5 10" id="KW-1133">Transmembrane helix</keyword>
<dbReference type="InterPro" id="IPR003663">
    <property type="entry name" value="Sugar/inositol_transpt"/>
</dbReference>
<dbReference type="EMBL" id="UFAJ01001206">
    <property type="protein sequence ID" value="SSD62164.1"/>
    <property type="molecule type" value="Genomic_DNA"/>
</dbReference>
<feature type="transmembrane region" description="Helical" evidence="10">
    <location>
        <begin position="517"/>
        <end position="539"/>
    </location>
</feature>
<feature type="transmembrane region" description="Helical" evidence="10">
    <location>
        <begin position="254"/>
        <end position="273"/>
    </location>
</feature>
<evidence type="ECO:0000256" key="10">
    <source>
        <dbReference type="SAM" id="Phobius"/>
    </source>
</evidence>
<dbReference type="InterPro" id="IPR005829">
    <property type="entry name" value="Sugar_transporter_CS"/>
</dbReference>